<dbReference type="CDD" id="cd19067">
    <property type="entry name" value="PfuEndoQ-like"/>
    <property type="match status" value="1"/>
</dbReference>
<dbReference type="InterPro" id="IPR010994">
    <property type="entry name" value="RuvA_2-like"/>
</dbReference>
<proteinExistence type="predicted"/>
<dbReference type="InterPro" id="IPR016195">
    <property type="entry name" value="Pol/histidinol_Pase-like"/>
</dbReference>
<sequence length="397" mass="43461">MAQSGVGQELSTQRVFADLHIHIGRTETGRPVKVTGARDLTFANIVAEASERKGLDMIGIIDAASPAVQQDIAAMLDKGAVAELDGGGLQYGGTTILLGCELEVRPEGFGPAHVLCYVPSFDAMQEFTAFLSGYMRNTNLSTQRFYGTIDELFRRVEELNGVIVPAHVFTPFKSVYGSCADRMADVFPLKRVSAVELGLSADSEMADRVRELHRYTFLTNSDAHSLSKIGREYNELQVNDVSFSGFTEALQRKGGAAVTANFGLHPRLGKYHRTMCKQCESRLPYGESVCSRCGSRSIIKGVRDRIGEIETASGEHPPHRPPYIYQIPLEFIPKVGPSTLQKLLDHFGTEMNVLHRADEEELAAVVGQPLARCIVQARDYQMAIEDGGGGVYGKVNM</sequence>
<accession>A0A1U9KBX8</accession>
<dbReference type="Gene3D" id="1.10.150.20">
    <property type="entry name" value="5' to 3' exonuclease, C-terminal subdomain"/>
    <property type="match status" value="1"/>
</dbReference>
<evidence type="ECO:0000313" key="2">
    <source>
        <dbReference type="Proteomes" id="UP000188603"/>
    </source>
</evidence>
<dbReference type="Gene3D" id="3.20.20.140">
    <property type="entry name" value="Metal-dependent hydrolases"/>
    <property type="match status" value="1"/>
</dbReference>
<name>A0A1U9KBX8_9BACL</name>
<dbReference type="AlphaFoldDB" id="A0A1U9KBX8"/>
<dbReference type="KEGG" id="ntr:B0W44_13475"/>
<reference evidence="1 2" key="1">
    <citation type="journal article" date="2015" name="Int. J. Syst. Evol. Microbiol.">
        <title>Novibacillus thermophilus gen. nov., sp. nov., a Gram-staining-negative and moderately thermophilic member of the family Thermoactinomycetaceae.</title>
        <authorList>
            <person name="Yang G."/>
            <person name="Chen J."/>
            <person name="Zhou S."/>
        </authorList>
    </citation>
    <scope>NUCLEOTIDE SEQUENCE [LARGE SCALE GENOMIC DNA]</scope>
    <source>
        <strain evidence="1 2">SG-1</strain>
    </source>
</reference>
<dbReference type="STRING" id="1471761.B0W44_13475"/>
<protein>
    <recommendedName>
        <fullName evidence="3">TIGR00375 family protein</fullName>
    </recommendedName>
</protein>
<dbReference type="Proteomes" id="UP000188603">
    <property type="component" value="Chromosome"/>
</dbReference>
<organism evidence="1 2">
    <name type="scientific">Novibacillus thermophilus</name>
    <dbReference type="NCBI Taxonomy" id="1471761"/>
    <lineage>
        <taxon>Bacteria</taxon>
        <taxon>Bacillati</taxon>
        <taxon>Bacillota</taxon>
        <taxon>Bacilli</taxon>
        <taxon>Bacillales</taxon>
        <taxon>Thermoactinomycetaceae</taxon>
        <taxon>Novibacillus</taxon>
    </lineage>
</organism>
<evidence type="ECO:0000313" key="1">
    <source>
        <dbReference type="EMBL" id="AQS57567.1"/>
    </source>
</evidence>
<dbReference type="PANTHER" id="PTHR40084">
    <property type="entry name" value="PHOSPHOHYDROLASE, PHP FAMILY"/>
    <property type="match status" value="1"/>
</dbReference>
<dbReference type="SUPFAM" id="SSF47781">
    <property type="entry name" value="RuvA domain 2-like"/>
    <property type="match status" value="1"/>
</dbReference>
<evidence type="ECO:0008006" key="3">
    <source>
        <dbReference type="Google" id="ProtNLM"/>
    </source>
</evidence>
<dbReference type="Pfam" id="PF13263">
    <property type="entry name" value="PHP_C"/>
    <property type="match status" value="1"/>
</dbReference>
<dbReference type="PANTHER" id="PTHR40084:SF1">
    <property type="entry name" value="PHOSPHOTRANSFERASE"/>
    <property type="match status" value="1"/>
</dbReference>
<dbReference type="EMBL" id="CP019699">
    <property type="protein sequence ID" value="AQS57567.1"/>
    <property type="molecule type" value="Genomic_DNA"/>
</dbReference>
<keyword evidence="2" id="KW-1185">Reference proteome</keyword>
<gene>
    <name evidence="1" type="ORF">B0W44_13475</name>
</gene>
<dbReference type="SUPFAM" id="SSF89550">
    <property type="entry name" value="PHP domain-like"/>
    <property type="match status" value="1"/>
</dbReference>